<dbReference type="NCBIfam" id="NF004231">
    <property type="entry name" value="PRK05679.1"/>
    <property type="match status" value="1"/>
</dbReference>
<dbReference type="GO" id="GO:0008615">
    <property type="term" value="P:pyridoxine biosynthetic process"/>
    <property type="evidence" value="ECO:0007669"/>
    <property type="project" value="UniProtKB-UniRule"/>
</dbReference>
<comment type="caution">
    <text evidence="8">The sequence shown here is derived from an EMBL/GenBank/DDBJ whole genome shotgun (WGS) entry which is preliminary data.</text>
</comment>
<evidence type="ECO:0000256" key="4">
    <source>
        <dbReference type="ARBA" id="ARBA00023002"/>
    </source>
</evidence>
<evidence type="ECO:0000256" key="5">
    <source>
        <dbReference type="HAMAP-Rule" id="MF_01629"/>
    </source>
</evidence>
<dbReference type="SUPFAM" id="SSF50475">
    <property type="entry name" value="FMN-binding split barrel"/>
    <property type="match status" value="1"/>
</dbReference>
<feature type="binding site" evidence="5">
    <location>
        <position position="85"/>
    </location>
    <ligand>
        <name>substrate</name>
    </ligand>
</feature>
<dbReference type="InterPro" id="IPR000659">
    <property type="entry name" value="Pyridox_Oxase"/>
</dbReference>
<reference evidence="8 9" key="1">
    <citation type="journal article" date="2016" name="Genome Announc.">
        <title>Draft Genome Sequences of Five Rapidly Growing Mycobacterium Species, M. thermoresistibile, M. fortuitum subsp. acetamidolyticum, M. canariasense, M. brisbanense, and M. novocastrense.</title>
        <authorList>
            <person name="Katahira K."/>
            <person name="Ogura Y."/>
            <person name="Gotoh Y."/>
            <person name="Hayashi T."/>
        </authorList>
    </citation>
    <scope>NUCLEOTIDE SEQUENCE [LARGE SCALE GENOMIC DNA]</scope>
    <source>
        <strain evidence="8 9">JCM6368</strain>
    </source>
</reference>
<feature type="binding site" evidence="5">
    <location>
        <begin position="80"/>
        <end position="85"/>
    </location>
    <ligand>
        <name>FMN</name>
        <dbReference type="ChEBI" id="CHEBI:58210"/>
    </ligand>
</feature>
<keyword evidence="5" id="KW-0664">Pyridoxine biosynthesis</keyword>
<protein>
    <recommendedName>
        <fullName evidence="5">Pyridoxine/pyridoxamine 5'-phosphate oxidase</fullName>
        <ecNumber evidence="5">1.4.3.5</ecNumber>
    </recommendedName>
    <alternativeName>
        <fullName evidence="5">PNP/PMP oxidase</fullName>
        <shortName evidence="5">PNPOx</shortName>
    </alternativeName>
    <alternativeName>
        <fullName evidence="5">Pyridoxal 5'-phosphate synthase</fullName>
    </alternativeName>
</protein>
<dbReference type="GO" id="GO:0004733">
    <property type="term" value="F:pyridoxamine phosphate oxidase activity"/>
    <property type="evidence" value="ECO:0007669"/>
    <property type="project" value="UniProtKB-UniRule"/>
</dbReference>
<dbReference type="Pfam" id="PF10590">
    <property type="entry name" value="PNP_phzG_C"/>
    <property type="match status" value="1"/>
</dbReference>
<comment type="similarity">
    <text evidence="1 5">Belongs to the pyridoxamine 5'-phosphate oxidase family.</text>
</comment>
<feature type="binding site" evidence="5">
    <location>
        <position position="205"/>
    </location>
    <ligand>
        <name>FMN</name>
        <dbReference type="ChEBI" id="CHEBI:58210"/>
    </ligand>
</feature>
<comment type="function">
    <text evidence="5">Catalyzes the oxidation of either pyridoxine 5'-phosphate (PNP) or pyridoxamine 5'-phosphate (PMP) into pyridoxal 5'-phosphate (PLP).</text>
</comment>
<dbReference type="NCBIfam" id="TIGR00558">
    <property type="entry name" value="pdxH"/>
    <property type="match status" value="1"/>
</dbReference>
<comment type="caution">
    <text evidence="5">Lacks conserved residue(s) required for the propagation of feature annotation.</text>
</comment>
<keyword evidence="2 5" id="KW-0285">Flavoprotein</keyword>
<evidence type="ECO:0000259" key="7">
    <source>
        <dbReference type="Pfam" id="PF10590"/>
    </source>
</evidence>
<evidence type="ECO:0000256" key="2">
    <source>
        <dbReference type="ARBA" id="ARBA00022630"/>
    </source>
</evidence>
<comment type="catalytic activity">
    <reaction evidence="5">
        <text>pyridoxine 5'-phosphate + O2 = pyridoxal 5'-phosphate + H2O2</text>
        <dbReference type="Rhea" id="RHEA:15149"/>
        <dbReference type="ChEBI" id="CHEBI:15379"/>
        <dbReference type="ChEBI" id="CHEBI:16240"/>
        <dbReference type="ChEBI" id="CHEBI:58589"/>
        <dbReference type="ChEBI" id="CHEBI:597326"/>
        <dbReference type="EC" id="1.4.3.5"/>
    </reaction>
</comment>
<comment type="pathway">
    <text evidence="5">Cofactor metabolism; pyridoxal 5'-phosphate salvage; pyridoxal 5'-phosphate from pyridoxine 5'-phosphate: step 1/1.</text>
</comment>
<dbReference type="InterPro" id="IPR019576">
    <property type="entry name" value="Pyridoxamine_oxidase_dimer_C"/>
</dbReference>
<name>A0A124E5E2_MYCFO</name>
<accession>A0A124E5E2</accession>
<comment type="pathway">
    <text evidence="5">Cofactor metabolism; pyridoxal 5'-phosphate salvage; pyridoxal 5'-phosphate from pyridoxamine 5'-phosphate: step 1/1.</text>
</comment>
<feature type="binding site" evidence="5">
    <location>
        <begin position="95"/>
        <end position="96"/>
    </location>
    <ligand>
        <name>FMN</name>
        <dbReference type="ChEBI" id="CHEBI:58210"/>
    </ligand>
</feature>
<evidence type="ECO:0000259" key="6">
    <source>
        <dbReference type="Pfam" id="PF01243"/>
    </source>
</evidence>
<feature type="binding site" evidence="5">
    <location>
        <begin position="211"/>
        <end position="213"/>
    </location>
    <ligand>
        <name>substrate</name>
    </ligand>
</feature>
<feature type="binding site" evidence="5">
    <location>
        <position position="142"/>
    </location>
    <ligand>
        <name>substrate</name>
    </ligand>
</feature>
<comment type="subunit">
    <text evidence="5">Homodimer.</text>
</comment>
<evidence type="ECO:0000313" key="9">
    <source>
        <dbReference type="Proteomes" id="UP000069705"/>
    </source>
</evidence>
<keyword evidence="3 5" id="KW-0288">FMN</keyword>
<evidence type="ECO:0000256" key="1">
    <source>
        <dbReference type="ARBA" id="ARBA00007301"/>
    </source>
</evidence>
<feature type="domain" description="Pyridoxine 5'-phosphate oxidase dimerisation C-terminal" evidence="7">
    <location>
        <begin position="192"/>
        <end position="236"/>
    </location>
</feature>
<dbReference type="HAMAP" id="MF_01629">
    <property type="entry name" value="PdxH"/>
    <property type="match status" value="1"/>
</dbReference>
<dbReference type="InterPro" id="IPR019740">
    <property type="entry name" value="Pyridox_Oxase_CS"/>
</dbReference>
<dbReference type="Pfam" id="PF01243">
    <property type="entry name" value="PNPOx_N"/>
    <property type="match status" value="1"/>
</dbReference>
<dbReference type="EC" id="1.4.3.5" evidence="5"/>
<evidence type="ECO:0000313" key="8">
    <source>
        <dbReference type="EMBL" id="GAT05979.1"/>
    </source>
</evidence>
<comment type="catalytic activity">
    <reaction evidence="5">
        <text>pyridoxamine 5'-phosphate + O2 + H2O = pyridoxal 5'-phosphate + H2O2 + NH4(+)</text>
        <dbReference type="Rhea" id="RHEA:15817"/>
        <dbReference type="ChEBI" id="CHEBI:15377"/>
        <dbReference type="ChEBI" id="CHEBI:15379"/>
        <dbReference type="ChEBI" id="CHEBI:16240"/>
        <dbReference type="ChEBI" id="CHEBI:28938"/>
        <dbReference type="ChEBI" id="CHEBI:58451"/>
        <dbReference type="ChEBI" id="CHEBI:597326"/>
        <dbReference type="EC" id="1.4.3.5"/>
    </reaction>
</comment>
<dbReference type="EMBL" id="BCSZ01000064">
    <property type="protein sequence ID" value="GAT05979.1"/>
    <property type="molecule type" value="Genomic_DNA"/>
</dbReference>
<feature type="binding site" evidence="5">
    <location>
        <position position="215"/>
    </location>
    <ligand>
        <name>FMN</name>
        <dbReference type="ChEBI" id="CHEBI:58210"/>
    </ligand>
</feature>
<proteinExistence type="inferred from homology"/>
<comment type="cofactor">
    <cofactor evidence="5">
        <name>FMN</name>
        <dbReference type="ChEBI" id="CHEBI:58210"/>
    </cofactor>
    <text evidence="5">Binds 1 FMN per subunit.</text>
</comment>
<feature type="binding site" evidence="5">
    <location>
        <position position="102"/>
    </location>
    <ligand>
        <name>FMN</name>
        <dbReference type="ChEBI" id="CHEBI:58210"/>
    </ligand>
</feature>
<dbReference type="Proteomes" id="UP000069705">
    <property type="component" value="Unassembled WGS sequence"/>
</dbReference>
<reference evidence="9" key="2">
    <citation type="submission" date="2016-02" db="EMBL/GenBank/DDBJ databases">
        <title>Draft genome sequence of five rapidly growing Mycobacterium species.</title>
        <authorList>
            <person name="Katahira K."/>
            <person name="Gotou Y."/>
            <person name="Iida K."/>
            <person name="Ogura Y."/>
            <person name="Hayashi T."/>
        </authorList>
    </citation>
    <scope>NUCLEOTIDE SEQUENCE [LARGE SCALE GENOMIC DNA]</scope>
    <source>
        <strain evidence="9">JCM6368</strain>
    </source>
</reference>
<dbReference type="GO" id="GO:0010181">
    <property type="term" value="F:FMN binding"/>
    <property type="evidence" value="ECO:0007669"/>
    <property type="project" value="UniProtKB-UniRule"/>
</dbReference>
<feature type="binding site" evidence="5">
    <location>
        <position position="124"/>
    </location>
    <ligand>
        <name>FMN</name>
        <dbReference type="ChEBI" id="CHEBI:58210"/>
    </ligand>
</feature>
<dbReference type="PROSITE" id="PS01064">
    <property type="entry name" value="PYRIDOX_OXIDASE"/>
    <property type="match status" value="1"/>
</dbReference>
<sequence length="236" mass="26015">MAIPPGQTPEHHHDLAAMRVDYVEKDGCGDLDVDALGDDPATGWLTLLRTWLADAYRAGVAEPNAMVVATSDEVGRPVTRTVLCKSMDQTGITFFTNYDSAKGIQLAAHPYASATFPWYRLGRQVHVRGPVTKVSREATQDYWSKRPRGSQLGAWASQQSSPIASRQALMAQLAEVTERFADLDAVPVPPNWGGYLIMPETVEFWQGRENRVHNRIRVTFSGGPAAVDARAERLQP</sequence>
<feature type="binding site" evidence="5">
    <location>
        <position position="146"/>
    </location>
    <ligand>
        <name>substrate</name>
    </ligand>
</feature>
<gene>
    <name evidence="5" type="primary">pdxH</name>
    <name evidence="8" type="ORF">RMCFA_6090</name>
</gene>
<evidence type="ECO:0000256" key="3">
    <source>
        <dbReference type="ARBA" id="ARBA00022643"/>
    </source>
</evidence>
<feature type="domain" description="Pyridoxamine 5'-phosphate oxidase N-terminal" evidence="6">
    <location>
        <begin position="53"/>
        <end position="178"/>
    </location>
</feature>
<dbReference type="UniPathway" id="UPA01068">
    <property type="reaction ID" value="UER00304"/>
</dbReference>
<feature type="binding site" evidence="5">
    <location>
        <position position="150"/>
    </location>
    <ligand>
        <name>substrate</name>
    </ligand>
</feature>
<keyword evidence="4 5" id="KW-0560">Oxidoreductase</keyword>
<organism evidence="8 9">
    <name type="scientific">Mycolicibacterium fortuitum subsp. acetamidolyticum</name>
    <dbReference type="NCBI Taxonomy" id="144550"/>
    <lineage>
        <taxon>Bacteria</taxon>
        <taxon>Bacillati</taxon>
        <taxon>Actinomycetota</taxon>
        <taxon>Actinomycetes</taxon>
        <taxon>Mycobacteriales</taxon>
        <taxon>Mycobacteriaceae</taxon>
        <taxon>Mycolicibacterium</taxon>
    </lineage>
</organism>
<dbReference type="Gene3D" id="2.30.110.10">
    <property type="entry name" value="Electron Transport, Fmn-binding Protein, Chain A"/>
    <property type="match status" value="1"/>
</dbReference>
<dbReference type="InterPro" id="IPR012349">
    <property type="entry name" value="Split_barrel_FMN-bd"/>
</dbReference>
<dbReference type="AlphaFoldDB" id="A0A124E5E2"/>
<feature type="binding site" evidence="5">
    <location>
        <begin position="159"/>
        <end position="160"/>
    </location>
    <ligand>
        <name>FMN</name>
        <dbReference type="ChEBI" id="CHEBI:58210"/>
    </ligand>
</feature>
<dbReference type="PANTHER" id="PTHR10851:SF0">
    <property type="entry name" value="PYRIDOXINE-5'-PHOSPHATE OXIDASE"/>
    <property type="match status" value="1"/>
</dbReference>
<dbReference type="InterPro" id="IPR011576">
    <property type="entry name" value="Pyridox_Oxase_N"/>
</dbReference>
<dbReference type="PANTHER" id="PTHR10851">
    <property type="entry name" value="PYRIDOXINE-5-PHOSPHATE OXIDASE"/>
    <property type="match status" value="1"/>
</dbReference>